<dbReference type="Proteomes" id="UP001595886">
    <property type="component" value="Unassembled WGS sequence"/>
</dbReference>
<name>A0ABV9QPC7_9GAMM</name>
<sequence>MEPISRTTQTRSQPSPRRPRRSSPAPAAAFALLLALCAGPACAAGAIWSVQAEHGDIVASAAHDGAPAFSAQAYARSLLPSGYRPATAAPGNECAIEIDLRPLSLLGDALSLEVTYRRLPGECATPLRDGGYQAVRAIRLGSDAPVRIEDYAQPAALLQELRKTREVVDLIGADAASVPTLPALFERLAEATAKRCERRLSATSTSQFYVAQASGESIELRIAWSNDCGQLGDEPQIESFPLTLRETDLKGAPRARVLDVPPLHLRFVAGD</sequence>
<feature type="compositionally biased region" description="Polar residues" evidence="1">
    <location>
        <begin position="1"/>
        <end position="13"/>
    </location>
</feature>
<feature type="signal peptide" evidence="2">
    <location>
        <begin position="1"/>
        <end position="43"/>
    </location>
</feature>
<evidence type="ECO:0008006" key="5">
    <source>
        <dbReference type="Google" id="ProtNLM"/>
    </source>
</evidence>
<evidence type="ECO:0000313" key="3">
    <source>
        <dbReference type="EMBL" id="MFC4818701.1"/>
    </source>
</evidence>
<feature type="chain" id="PRO_5046635027" description="DUF2987 domain-containing protein" evidence="2">
    <location>
        <begin position="44"/>
        <end position="271"/>
    </location>
</feature>
<accession>A0ABV9QPC7</accession>
<keyword evidence="2" id="KW-0732">Signal</keyword>
<dbReference type="EMBL" id="JBHSHD010000001">
    <property type="protein sequence ID" value="MFC4818701.1"/>
    <property type="molecule type" value="Genomic_DNA"/>
</dbReference>
<protein>
    <recommendedName>
        <fullName evidence="5">DUF2987 domain-containing protein</fullName>
    </recommendedName>
</protein>
<proteinExistence type="predicted"/>
<feature type="region of interest" description="Disordered" evidence="1">
    <location>
        <begin position="1"/>
        <end position="23"/>
    </location>
</feature>
<keyword evidence="4" id="KW-1185">Reference proteome</keyword>
<evidence type="ECO:0000256" key="1">
    <source>
        <dbReference type="SAM" id="MobiDB-lite"/>
    </source>
</evidence>
<dbReference type="RefSeq" id="WP_380018426.1">
    <property type="nucleotide sequence ID" value="NZ_JBHSHD010000001.1"/>
</dbReference>
<organism evidence="3 4">
    <name type="scientific">Dokdonella ginsengisoli</name>
    <dbReference type="NCBI Taxonomy" id="363846"/>
    <lineage>
        <taxon>Bacteria</taxon>
        <taxon>Pseudomonadati</taxon>
        <taxon>Pseudomonadota</taxon>
        <taxon>Gammaproteobacteria</taxon>
        <taxon>Lysobacterales</taxon>
        <taxon>Rhodanobacteraceae</taxon>
        <taxon>Dokdonella</taxon>
    </lineage>
</organism>
<evidence type="ECO:0000256" key="2">
    <source>
        <dbReference type="SAM" id="SignalP"/>
    </source>
</evidence>
<gene>
    <name evidence="3" type="ORF">ACFO6Q_00075</name>
</gene>
<reference evidence="4" key="1">
    <citation type="journal article" date="2019" name="Int. J. Syst. Evol. Microbiol.">
        <title>The Global Catalogue of Microorganisms (GCM) 10K type strain sequencing project: providing services to taxonomists for standard genome sequencing and annotation.</title>
        <authorList>
            <consortium name="The Broad Institute Genomics Platform"/>
            <consortium name="The Broad Institute Genome Sequencing Center for Infectious Disease"/>
            <person name="Wu L."/>
            <person name="Ma J."/>
        </authorList>
    </citation>
    <scope>NUCLEOTIDE SEQUENCE [LARGE SCALE GENOMIC DNA]</scope>
    <source>
        <strain evidence="4">CCUG 30340</strain>
    </source>
</reference>
<comment type="caution">
    <text evidence="3">The sequence shown here is derived from an EMBL/GenBank/DDBJ whole genome shotgun (WGS) entry which is preliminary data.</text>
</comment>
<evidence type="ECO:0000313" key="4">
    <source>
        <dbReference type="Proteomes" id="UP001595886"/>
    </source>
</evidence>